<keyword evidence="1" id="KW-0812">Transmembrane</keyword>
<evidence type="ECO:0000313" key="3">
    <source>
        <dbReference type="Proteomes" id="UP000476064"/>
    </source>
</evidence>
<evidence type="ECO:0000256" key="1">
    <source>
        <dbReference type="SAM" id="Phobius"/>
    </source>
</evidence>
<name>A0A6C0FRD9_9BACL</name>
<dbReference type="Proteomes" id="UP000476064">
    <property type="component" value="Chromosome"/>
</dbReference>
<evidence type="ECO:0000313" key="2">
    <source>
        <dbReference type="EMBL" id="QHT59706.1"/>
    </source>
</evidence>
<keyword evidence="3" id="KW-1185">Reference proteome</keyword>
<dbReference type="EMBL" id="CP048209">
    <property type="protein sequence ID" value="QHT59706.1"/>
    <property type="molecule type" value="Genomic_DNA"/>
</dbReference>
<accession>A0A6C0FRD9</accession>
<dbReference type="RefSeq" id="WP_162355772.1">
    <property type="nucleotide sequence ID" value="NZ_CP048209.1"/>
</dbReference>
<gene>
    <name evidence="2" type="ORF">GXP70_06905</name>
</gene>
<keyword evidence="1" id="KW-0472">Membrane</keyword>
<proteinExistence type="predicted"/>
<reference evidence="2 3" key="1">
    <citation type="submission" date="2020-01" db="EMBL/GenBank/DDBJ databases">
        <title>Paenibacillus sp. nov., isolated from tomato rhizosphere.</title>
        <authorList>
            <person name="Weon H.-Y."/>
            <person name="Lee S.A."/>
        </authorList>
    </citation>
    <scope>NUCLEOTIDE SEQUENCE [LARGE SCALE GENOMIC DNA]</scope>
    <source>
        <strain evidence="2 3">12200R-189</strain>
    </source>
</reference>
<keyword evidence="1" id="KW-1133">Transmembrane helix</keyword>
<organism evidence="2 3">
    <name type="scientific">Paenibacillus lycopersici</name>
    <dbReference type="NCBI Taxonomy" id="2704462"/>
    <lineage>
        <taxon>Bacteria</taxon>
        <taxon>Bacillati</taxon>
        <taxon>Bacillota</taxon>
        <taxon>Bacilli</taxon>
        <taxon>Bacillales</taxon>
        <taxon>Paenibacillaceae</taxon>
        <taxon>Paenibacillus</taxon>
    </lineage>
</organism>
<sequence>MLHPSIKSRAIIVLASGLLFLAVSLSTAYVLETNKNSQHLNWMMSVDIALFVMTILNAATLLAKLKRR</sequence>
<dbReference type="KEGG" id="plyc:GXP70_06905"/>
<dbReference type="AlphaFoldDB" id="A0A6C0FRD9"/>
<feature type="transmembrane region" description="Helical" evidence="1">
    <location>
        <begin position="42"/>
        <end position="63"/>
    </location>
</feature>
<protein>
    <submittedName>
        <fullName evidence="2">Uncharacterized protein</fullName>
    </submittedName>
</protein>